<feature type="domain" description="Dyp-type peroxidase N-terminal" evidence="9">
    <location>
        <begin position="82"/>
        <end position="234"/>
    </location>
</feature>
<dbReference type="Pfam" id="PF04261">
    <property type="entry name" value="Dyp_perox_N"/>
    <property type="match status" value="1"/>
</dbReference>
<evidence type="ECO:0000256" key="6">
    <source>
        <dbReference type="ARBA" id="ARBA00023002"/>
    </source>
</evidence>
<reference evidence="11 12" key="1">
    <citation type="submission" date="2019-09" db="EMBL/GenBank/DDBJ databases">
        <title>Phylogeny of genus Pseudoclavibacter and closely related genus.</title>
        <authorList>
            <person name="Li Y."/>
        </authorList>
    </citation>
    <scope>NUCLEOTIDE SEQUENCE [LARGE SCALE GENOMIC DNA]</scope>
    <source>
        <strain evidence="11 12">JCM 16921</strain>
    </source>
</reference>
<evidence type="ECO:0000313" key="12">
    <source>
        <dbReference type="Proteomes" id="UP000481339"/>
    </source>
</evidence>
<keyword evidence="4" id="KW-0479">Metal-binding</keyword>
<keyword evidence="3" id="KW-0349">Heme</keyword>
<proteinExistence type="inferred from homology"/>
<dbReference type="PANTHER" id="PTHR30521:SF4">
    <property type="entry name" value="DEFERROCHELATASE"/>
    <property type="match status" value="1"/>
</dbReference>
<dbReference type="AlphaFoldDB" id="A0A7C8BN49"/>
<dbReference type="SUPFAM" id="SSF54909">
    <property type="entry name" value="Dimeric alpha+beta barrel"/>
    <property type="match status" value="1"/>
</dbReference>
<evidence type="ECO:0000259" key="9">
    <source>
        <dbReference type="Pfam" id="PF04261"/>
    </source>
</evidence>
<evidence type="ECO:0000256" key="3">
    <source>
        <dbReference type="ARBA" id="ARBA00022617"/>
    </source>
</evidence>
<keyword evidence="5" id="KW-0732">Signal</keyword>
<dbReference type="InterPro" id="IPR011008">
    <property type="entry name" value="Dimeric_a/b-barrel"/>
</dbReference>
<dbReference type="GO" id="GO:0005829">
    <property type="term" value="C:cytosol"/>
    <property type="evidence" value="ECO:0007669"/>
    <property type="project" value="TreeGrafter"/>
</dbReference>
<dbReference type="PROSITE" id="PS51318">
    <property type="entry name" value="TAT"/>
    <property type="match status" value="1"/>
</dbReference>
<comment type="similarity">
    <text evidence="8">Belongs to the DyP-type peroxidase family.</text>
</comment>
<dbReference type="InterPro" id="IPR006311">
    <property type="entry name" value="TAT_signal"/>
</dbReference>
<dbReference type="GO" id="GO:0046872">
    <property type="term" value="F:metal ion binding"/>
    <property type="evidence" value="ECO:0007669"/>
    <property type="project" value="UniProtKB-KW"/>
</dbReference>
<evidence type="ECO:0000256" key="1">
    <source>
        <dbReference type="ARBA" id="ARBA00001970"/>
    </source>
</evidence>
<dbReference type="InterPro" id="IPR048328">
    <property type="entry name" value="Dyp_perox_C"/>
</dbReference>
<keyword evidence="6" id="KW-0560">Oxidoreductase</keyword>
<dbReference type="Pfam" id="PF20628">
    <property type="entry name" value="Dyp_perox_C"/>
    <property type="match status" value="1"/>
</dbReference>
<feature type="domain" description="Dyp-type peroxidase C-terminal" evidence="10">
    <location>
        <begin position="245"/>
        <end position="423"/>
    </location>
</feature>
<dbReference type="EMBL" id="WBKA01000004">
    <property type="protein sequence ID" value="KAB1632012.1"/>
    <property type="molecule type" value="Genomic_DNA"/>
</dbReference>
<sequence length="437" mass="46790">MARATSAAASVDGVSGASAADATTGRHRPRFSRRALLTGTGLGVLGGALAGGGATWAATHPAGDSVDLGTQIPFYGQKHPVGIATPPQRYAMYMTFNLTTSSVKDLQTLLARWSAAASLMQRGDPVGSVEPDSENGLPKDTGEAYGLDPASLTITFGLGPAIFAENRFGLERFRPALLADLPTLPSDNLDPALVGGDLSVQACADDPQVAYHAVRNLARMGRSQVSVHWTQMGFGRASAGTGQETPRNLMGFKDGTRNVSTPEQFDEFVWVNGGDQSWLEGGTYQVVRKIRMNLETWDADRIGDQETIFGRTKAEGAPLTGSKEFDTPDFQMTDENGDRVIDPTAHIALAAYENNGGIRILRRPYNYTDGLNEHAQLDAGLLFLTYQNDPGHFAALQRRLGASDLLNEYISHIGTGVFAVPPSPAEGRYIAQELFES</sequence>
<gene>
    <name evidence="11" type="ORF">F8O02_06035</name>
</gene>
<keyword evidence="7" id="KW-0408">Iron</keyword>
<evidence type="ECO:0000256" key="2">
    <source>
        <dbReference type="ARBA" id="ARBA00022559"/>
    </source>
</evidence>
<dbReference type="GO" id="GO:0004601">
    <property type="term" value="F:peroxidase activity"/>
    <property type="evidence" value="ECO:0007669"/>
    <property type="project" value="UniProtKB-KW"/>
</dbReference>
<comment type="cofactor">
    <cofactor evidence="1">
        <name>heme b</name>
        <dbReference type="ChEBI" id="CHEBI:60344"/>
    </cofactor>
</comment>
<dbReference type="OrthoDB" id="9781066at2"/>
<evidence type="ECO:0000256" key="8">
    <source>
        <dbReference type="ARBA" id="ARBA00025737"/>
    </source>
</evidence>
<dbReference type="PROSITE" id="PS51404">
    <property type="entry name" value="DYP_PEROXIDASE"/>
    <property type="match status" value="1"/>
</dbReference>
<organism evidence="11 12">
    <name type="scientific">Pseudoclavibacter caeni</name>
    <dbReference type="NCBI Taxonomy" id="908846"/>
    <lineage>
        <taxon>Bacteria</taxon>
        <taxon>Bacillati</taxon>
        <taxon>Actinomycetota</taxon>
        <taxon>Actinomycetes</taxon>
        <taxon>Micrococcales</taxon>
        <taxon>Microbacteriaceae</taxon>
        <taxon>Pseudoclavibacter</taxon>
    </lineage>
</organism>
<dbReference type="NCBIfam" id="TIGR01413">
    <property type="entry name" value="Dyp_perox_fam"/>
    <property type="match status" value="1"/>
</dbReference>
<keyword evidence="2 11" id="KW-0575">Peroxidase</keyword>
<dbReference type="InterPro" id="IPR048327">
    <property type="entry name" value="Dyp_perox_N"/>
</dbReference>
<protein>
    <submittedName>
        <fullName evidence="11">Dyp-type peroxidase</fullName>
    </submittedName>
</protein>
<dbReference type="PANTHER" id="PTHR30521">
    <property type="entry name" value="DEFERROCHELATASE/PEROXIDASE"/>
    <property type="match status" value="1"/>
</dbReference>
<dbReference type="Proteomes" id="UP000481339">
    <property type="component" value="Unassembled WGS sequence"/>
</dbReference>
<evidence type="ECO:0000256" key="5">
    <source>
        <dbReference type="ARBA" id="ARBA00022729"/>
    </source>
</evidence>
<comment type="caution">
    <text evidence="11">The sequence shown here is derived from an EMBL/GenBank/DDBJ whole genome shotgun (WGS) entry which is preliminary data.</text>
</comment>
<evidence type="ECO:0000259" key="10">
    <source>
        <dbReference type="Pfam" id="PF20628"/>
    </source>
</evidence>
<dbReference type="InterPro" id="IPR006314">
    <property type="entry name" value="Dyp_peroxidase"/>
</dbReference>
<evidence type="ECO:0000313" key="11">
    <source>
        <dbReference type="EMBL" id="KAB1632012.1"/>
    </source>
</evidence>
<name>A0A7C8BN49_9MICO</name>
<evidence type="ECO:0000256" key="4">
    <source>
        <dbReference type="ARBA" id="ARBA00022723"/>
    </source>
</evidence>
<evidence type="ECO:0000256" key="7">
    <source>
        <dbReference type="ARBA" id="ARBA00023004"/>
    </source>
</evidence>
<accession>A0A7C8BN49</accession>
<dbReference type="GO" id="GO:0020037">
    <property type="term" value="F:heme binding"/>
    <property type="evidence" value="ECO:0007669"/>
    <property type="project" value="InterPro"/>
</dbReference>
<keyword evidence="12" id="KW-1185">Reference proteome</keyword>